<dbReference type="RefSeq" id="WP_244715669.1">
    <property type="nucleotide sequence ID" value="NZ_CP095049.1"/>
</dbReference>
<name>A0ABY4F689_9BACT</name>
<gene>
    <name evidence="2" type="ORF">MUN80_20070</name>
</gene>
<evidence type="ECO:0000313" key="2">
    <source>
        <dbReference type="EMBL" id="UOQ52048.1"/>
    </source>
</evidence>
<keyword evidence="1" id="KW-1133">Transmembrane helix</keyword>
<keyword evidence="1" id="KW-0472">Membrane</keyword>
<dbReference type="Proteomes" id="UP000831785">
    <property type="component" value="Chromosome"/>
</dbReference>
<reference evidence="2 3" key="1">
    <citation type="submission" date="2022-04" db="EMBL/GenBank/DDBJ databases">
        <title>Hymenobacter sp. isolated from the air.</title>
        <authorList>
            <person name="Won M."/>
            <person name="Lee C.-M."/>
            <person name="Woen H.-Y."/>
            <person name="Kwon S.-W."/>
        </authorList>
    </citation>
    <scope>NUCLEOTIDE SEQUENCE [LARGE SCALE GENOMIC DNA]</scope>
    <source>
        <strain evidence="3">5116 S-27</strain>
    </source>
</reference>
<feature type="transmembrane region" description="Helical" evidence="1">
    <location>
        <begin position="31"/>
        <end position="54"/>
    </location>
</feature>
<keyword evidence="3" id="KW-1185">Reference proteome</keyword>
<evidence type="ECO:0000256" key="1">
    <source>
        <dbReference type="SAM" id="Phobius"/>
    </source>
</evidence>
<protein>
    <submittedName>
        <fullName evidence="2">Uncharacterized protein</fullName>
    </submittedName>
</protein>
<keyword evidence="1" id="KW-0812">Transmembrane</keyword>
<proteinExistence type="predicted"/>
<dbReference type="EMBL" id="CP095049">
    <property type="protein sequence ID" value="UOQ52048.1"/>
    <property type="molecule type" value="Genomic_DNA"/>
</dbReference>
<sequence length="84" mass="9165">MLIDLLLAALSVLIFVPLVTGYCAYSYGRSFALWCGLGVVLPGVSFVVLTVLLYRKEMTPGERLVREAKQILATAAAPKVGMRY</sequence>
<organism evidence="2 3">
    <name type="scientific">Hymenobacter cellulosivorans</name>
    <dbReference type="NCBI Taxonomy" id="2932249"/>
    <lineage>
        <taxon>Bacteria</taxon>
        <taxon>Pseudomonadati</taxon>
        <taxon>Bacteroidota</taxon>
        <taxon>Cytophagia</taxon>
        <taxon>Cytophagales</taxon>
        <taxon>Hymenobacteraceae</taxon>
        <taxon>Hymenobacter</taxon>
    </lineage>
</organism>
<accession>A0ABY4F689</accession>
<evidence type="ECO:0000313" key="3">
    <source>
        <dbReference type="Proteomes" id="UP000831785"/>
    </source>
</evidence>